<proteinExistence type="predicted"/>
<keyword evidence="1" id="KW-0812">Transmembrane</keyword>
<organism evidence="2">
    <name type="scientific">marine sediment metagenome</name>
    <dbReference type="NCBI Taxonomy" id="412755"/>
    <lineage>
        <taxon>unclassified sequences</taxon>
        <taxon>metagenomes</taxon>
        <taxon>ecological metagenomes</taxon>
    </lineage>
</organism>
<feature type="transmembrane region" description="Helical" evidence="1">
    <location>
        <begin position="12"/>
        <end position="30"/>
    </location>
</feature>
<keyword evidence="1" id="KW-1133">Transmembrane helix</keyword>
<name>A0A0F9EJR8_9ZZZZ</name>
<gene>
    <name evidence="2" type="ORF">LCGC14_2144120</name>
</gene>
<reference evidence="2" key="1">
    <citation type="journal article" date="2015" name="Nature">
        <title>Complex archaea that bridge the gap between prokaryotes and eukaryotes.</title>
        <authorList>
            <person name="Spang A."/>
            <person name="Saw J.H."/>
            <person name="Jorgensen S.L."/>
            <person name="Zaremba-Niedzwiedzka K."/>
            <person name="Martijn J."/>
            <person name="Lind A.E."/>
            <person name="van Eijk R."/>
            <person name="Schleper C."/>
            <person name="Guy L."/>
            <person name="Ettema T.J."/>
        </authorList>
    </citation>
    <scope>NUCLEOTIDE SEQUENCE</scope>
</reference>
<dbReference type="Gene3D" id="3.30.460.70">
    <property type="match status" value="1"/>
</dbReference>
<sequence>MDIKKNKNKAKLFFVIVIITSVLLGAYIIYTQVIEGRESSVSDLFSDYYSMLDDIGDPVSDPIIPTISQVNSWLGTDVTNNVPYEEDVWMCGEYSTMLVINAKRKNWRMYIVILYYSVDGGSGYGKRSSSGDYGHAFNMIYTQDGDDLDDELDVWYIEPQSDGTWQLSYNHYSVYSYYPAGSIKTIWDTIYWINYYLYF</sequence>
<keyword evidence="1" id="KW-0472">Membrane</keyword>
<comment type="caution">
    <text evidence="2">The sequence shown here is derived from an EMBL/GenBank/DDBJ whole genome shotgun (WGS) entry which is preliminary data.</text>
</comment>
<evidence type="ECO:0000313" key="2">
    <source>
        <dbReference type="EMBL" id="KKL66526.1"/>
    </source>
</evidence>
<accession>A0A0F9EJR8</accession>
<protein>
    <submittedName>
        <fullName evidence="2">Uncharacterized protein</fullName>
    </submittedName>
</protein>
<dbReference type="AlphaFoldDB" id="A0A0F9EJR8"/>
<evidence type="ECO:0000256" key="1">
    <source>
        <dbReference type="SAM" id="Phobius"/>
    </source>
</evidence>
<dbReference type="EMBL" id="LAZR01027172">
    <property type="protein sequence ID" value="KKL66526.1"/>
    <property type="molecule type" value="Genomic_DNA"/>
</dbReference>